<evidence type="ECO:0000313" key="2">
    <source>
        <dbReference type="EMBL" id="EHI74073.1"/>
    </source>
</evidence>
<dbReference type="AlphaFoldDB" id="G5JR29"/>
<dbReference type="OrthoDB" id="2232762at2"/>
<sequence>MKQQTLEDTLEILINHYDYASAYGLLEQQQIAPDVKKLIYLMKKRRQLDIEEICEPATLKYFQETYRFQLAVNPKDEEQLANYIMDLQAKVMTEDIIDFVRAVSPIIYRLFMRLIAGKIPDIQDYVANSKDAQYDMWRFSKMEESPQQVLIDFSKTWHDSRVTSRSLVALIALLPISDSLKKDVVFLRNMEKSVRNPLAHLIKPFDEKILHDTTGFSSRSFLEMIIKLARHTGINYQESPFYFDQINRLISSLL</sequence>
<feature type="domain" description="Csm6 HEPN" evidence="1">
    <location>
        <begin position="78"/>
        <end position="250"/>
    </location>
</feature>
<comment type="caution">
    <text evidence="2">The sequence shown here is derived from an EMBL/GenBank/DDBJ whole genome shotgun (WGS) entry which is preliminary data.</text>
</comment>
<accession>G5JR29</accession>
<dbReference type="EMBL" id="AEUV02000002">
    <property type="protein sequence ID" value="EHI74073.1"/>
    <property type="molecule type" value="Genomic_DNA"/>
</dbReference>
<dbReference type="STRING" id="873449.STRCR_1914"/>
<evidence type="ECO:0000313" key="3">
    <source>
        <dbReference type="Proteomes" id="UP000004322"/>
    </source>
</evidence>
<dbReference type="InterPro" id="IPR053941">
    <property type="entry name" value="Csm6_HEPN"/>
</dbReference>
<keyword evidence="3" id="KW-1185">Reference proteome</keyword>
<reference evidence="2" key="1">
    <citation type="submission" date="2011-07" db="EMBL/GenBank/DDBJ databases">
        <authorList>
            <person name="Stanhope M.J."/>
            <person name="Durkin A.S."/>
            <person name="Hostetler J."/>
            <person name="Kim M."/>
            <person name="Radune D."/>
            <person name="Singh I."/>
            <person name="Town C.D."/>
        </authorList>
    </citation>
    <scope>NUCLEOTIDE SEQUENCE [LARGE SCALE GENOMIC DNA]</scope>
    <source>
        <strain evidence="2">HS-6</strain>
    </source>
</reference>
<protein>
    <recommendedName>
        <fullName evidence="1">Csm6 HEPN domain-containing protein</fullName>
    </recommendedName>
</protein>
<evidence type="ECO:0000259" key="1">
    <source>
        <dbReference type="Pfam" id="PF09659"/>
    </source>
</evidence>
<dbReference type="Pfam" id="PF09659">
    <property type="entry name" value="Cas_Csm6_HEPN"/>
    <property type="match status" value="1"/>
</dbReference>
<organism evidence="2 3">
    <name type="scientific">Streptococcus criceti HS-6</name>
    <dbReference type="NCBI Taxonomy" id="873449"/>
    <lineage>
        <taxon>Bacteria</taxon>
        <taxon>Bacillati</taxon>
        <taxon>Bacillota</taxon>
        <taxon>Bacilli</taxon>
        <taxon>Lactobacillales</taxon>
        <taxon>Streptococcaceae</taxon>
        <taxon>Streptococcus</taxon>
    </lineage>
</organism>
<proteinExistence type="predicted"/>
<dbReference type="RefSeq" id="WP_004226841.1">
    <property type="nucleotide sequence ID" value="NZ_AEUV02000002.1"/>
</dbReference>
<name>G5JR29_STRCG</name>
<dbReference type="Proteomes" id="UP000004322">
    <property type="component" value="Unassembled WGS sequence"/>
</dbReference>
<gene>
    <name evidence="2" type="ORF">STRCR_1914</name>
</gene>
<dbReference type="eggNOG" id="ENOG502Z9RR">
    <property type="taxonomic scope" value="Bacteria"/>
</dbReference>